<evidence type="ECO:0000313" key="1">
    <source>
        <dbReference type="EMBL" id="PIO16354.1"/>
    </source>
</evidence>
<gene>
    <name evidence="1" type="ORF">AB205_0175320</name>
</gene>
<proteinExistence type="predicted"/>
<dbReference type="Proteomes" id="UP000228934">
    <property type="component" value="Unassembled WGS sequence"/>
</dbReference>
<organism evidence="1 2">
    <name type="scientific">Aquarana catesbeiana</name>
    <name type="common">American bullfrog</name>
    <name type="synonym">Rana catesbeiana</name>
    <dbReference type="NCBI Taxonomy" id="8400"/>
    <lineage>
        <taxon>Eukaryota</taxon>
        <taxon>Metazoa</taxon>
        <taxon>Chordata</taxon>
        <taxon>Craniata</taxon>
        <taxon>Vertebrata</taxon>
        <taxon>Euteleostomi</taxon>
        <taxon>Amphibia</taxon>
        <taxon>Batrachia</taxon>
        <taxon>Anura</taxon>
        <taxon>Neobatrachia</taxon>
        <taxon>Ranoidea</taxon>
        <taxon>Ranidae</taxon>
        <taxon>Aquarana</taxon>
    </lineage>
</organism>
<sequence>MRKELADMSQQCGVKIEYPTGLEEITDPAKRTTEVENMRHRIIEVHQEIFNLNENEVHKRWTFEEGVSIHFRTLT</sequence>
<reference evidence="2" key="1">
    <citation type="journal article" date="2017" name="Nat. Commun.">
        <title>The North American bullfrog draft genome provides insight into hormonal regulation of long noncoding RNA.</title>
        <authorList>
            <person name="Hammond S.A."/>
            <person name="Warren R.L."/>
            <person name="Vandervalk B.P."/>
            <person name="Kucuk E."/>
            <person name="Khan H."/>
            <person name="Gibb E.A."/>
            <person name="Pandoh P."/>
            <person name="Kirk H."/>
            <person name="Zhao Y."/>
            <person name="Jones M."/>
            <person name="Mungall A.J."/>
            <person name="Coope R."/>
            <person name="Pleasance S."/>
            <person name="Moore R.A."/>
            <person name="Holt R.A."/>
            <person name="Round J.M."/>
            <person name="Ohora S."/>
            <person name="Walle B.V."/>
            <person name="Veldhoen N."/>
            <person name="Helbing C.C."/>
            <person name="Birol I."/>
        </authorList>
    </citation>
    <scope>NUCLEOTIDE SEQUENCE [LARGE SCALE GENOMIC DNA]</scope>
</reference>
<dbReference type="AlphaFoldDB" id="A0A2G9QL84"/>
<dbReference type="EMBL" id="KV970114">
    <property type="protein sequence ID" value="PIO16354.1"/>
    <property type="molecule type" value="Genomic_DNA"/>
</dbReference>
<protein>
    <submittedName>
        <fullName evidence="1">Uncharacterized protein</fullName>
    </submittedName>
</protein>
<feature type="non-terminal residue" evidence="1">
    <location>
        <position position="75"/>
    </location>
</feature>
<name>A0A2G9QL84_AQUCT</name>
<evidence type="ECO:0000313" key="2">
    <source>
        <dbReference type="Proteomes" id="UP000228934"/>
    </source>
</evidence>
<accession>A0A2G9QL84</accession>
<keyword evidence="2" id="KW-1185">Reference proteome</keyword>